<organism evidence="6 7">
    <name type="scientific">Vairimorpha necatrix</name>
    <dbReference type="NCBI Taxonomy" id="6039"/>
    <lineage>
        <taxon>Eukaryota</taxon>
        <taxon>Fungi</taxon>
        <taxon>Fungi incertae sedis</taxon>
        <taxon>Microsporidia</taxon>
        <taxon>Nosematidae</taxon>
        <taxon>Vairimorpha</taxon>
    </lineage>
</organism>
<dbReference type="PANTHER" id="PTHR19865:SF0">
    <property type="entry name" value="U3 SMALL NUCLEOLAR RNA-INTERACTING PROTEIN 2"/>
    <property type="match status" value="1"/>
</dbReference>
<evidence type="ECO:0000256" key="2">
    <source>
        <dbReference type="ARBA" id="ARBA00022574"/>
    </source>
</evidence>
<dbReference type="EMBL" id="CP142728">
    <property type="protein sequence ID" value="WUR02916.1"/>
    <property type="molecule type" value="Genomic_DNA"/>
</dbReference>
<accession>A0AAX4JAC7</accession>
<protein>
    <submittedName>
        <fullName evidence="6">U3 small nucleolar RNA-associated protein 12 (UTP12)</fullName>
    </submittedName>
</protein>
<dbReference type="Gene3D" id="2.130.10.10">
    <property type="entry name" value="YVTN repeat-like/Quinoprotein amine dehydrogenase"/>
    <property type="match status" value="2"/>
</dbReference>
<name>A0AAX4JAC7_9MICR</name>
<dbReference type="GO" id="GO:0032040">
    <property type="term" value="C:small-subunit processome"/>
    <property type="evidence" value="ECO:0007669"/>
    <property type="project" value="TreeGrafter"/>
</dbReference>
<dbReference type="InterPro" id="IPR001680">
    <property type="entry name" value="WD40_rpt"/>
</dbReference>
<dbReference type="RefSeq" id="XP_065329061.1">
    <property type="nucleotide sequence ID" value="XM_065472989.1"/>
</dbReference>
<dbReference type="InterPro" id="IPR015943">
    <property type="entry name" value="WD40/YVTN_repeat-like_dom_sf"/>
</dbReference>
<keyword evidence="7" id="KW-1185">Reference proteome</keyword>
<dbReference type="InterPro" id="IPR057780">
    <property type="entry name" value="Beta-prop_Vps41"/>
</dbReference>
<gene>
    <name evidence="6" type="ORF">VNE69_03135</name>
</gene>
<evidence type="ECO:0000313" key="6">
    <source>
        <dbReference type="EMBL" id="WUR02916.1"/>
    </source>
</evidence>
<sequence length="709" mass="83098">MEMDFVPNFIYKSQSGEISNIKSSILSQNDISFISYNNSINIWDFRSSTLLKSITNKKHSVSCFNISEKYLFVGFWNGLIKIYKNDFEYEKILKYRNHTKRIISIKEENNFIISASSDGLVYKYDLELEKSSKIFQTSPIDVFDTKNDLVVVGTGDCTFTMLKDEKEHSIILDNRLKFLSILDDNNFLFVFRDNNIQIYDLKQDKFKECKKFKKIKSVKRVADLLYILSDKKFYIFEIKNTKNGYILVDQNSLDCKSNVIDFSKINQEFFFITKDNSYIKNKLEIGYHKENIINLEKDENERICSFSKDKLIIWNVTEDKFVFYNQILVSEGKSLCIFNECYVIAERDRILFVNINDLKIKKIIEIEENGNNNIFISKSQNSENFLNNKKEELCDDFLAIAINSKVDFLDKNFDVFDTLELEDYVSCLKIFNEFIFIGLLNSKVYIYDKNKDLYKTLYGHALPVINIDVTDKLIYTIGADKMLKIWGLDFGDCRKSIIVNNSANIQVINDEMFIFGGSTLKYFKGFKIYHEKKYFDCTRVLLDKNFLVGANDNILRYFHVDKYELEKLDEDSEDSAMLETNSVSITNTSKYEEFLDLLEETNLSNFKINEKFNRLVQEIGLGVLNSFIVLLNSTQIFSLIDLLEYCENTIVASRIFNTVAEIHKDQIIGNKKCNEIRKILLEKMKSIRDKLGKNTYKMILRTGMQFPEF</sequence>
<dbReference type="InterPro" id="IPR036322">
    <property type="entry name" value="WD40_repeat_dom_sf"/>
</dbReference>
<dbReference type="GO" id="GO:0034511">
    <property type="term" value="F:U3 snoRNA binding"/>
    <property type="evidence" value="ECO:0007669"/>
    <property type="project" value="InterPro"/>
</dbReference>
<comment type="subcellular location">
    <subcellularLocation>
        <location evidence="1">Nucleus</location>
    </subcellularLocation>
</comment>
<dbReference type="PANTHER" id="PTHR19865">
    <property type="entry name" value="U3 SMALL NUCLEOLAR RNA INTERACTING PROTEIN 2"/>
    <property type="match status" value="1"/>
</dbReference>
<dbReference type="KEGG" id="vnx:VNE69_03135"/>
<dbReference type="Proteomes" id="UP001334084">
    <property type="component" value="Chromosome 3"/>
</dbReference>
<evidence type="ECO:0000313" key="7">
    <source>
        <dbReference type="Proteomes" id="UP001334084"/>
    </source>
</evidence>
<evidence type="ECO:0000256" key="4">
    <source>
        <dbReference type="ARBA" id="ARBA00023242"/>
    </source>
</evidence>
<keyword evidence="2" id="KW-0853">WD repeat</keyword>
<evidence type="ECO:0000259" key="5">
    <source>
        <dbReference type="Pfam" id="PF23411"/>
    </source>
</evidence>
<reference evidence="6" key="1">
    <citation type="journal article" date="2024" name="BMC Genomics">
        <title>Functional annotation of a divergent genome using sequence and structure-based similarity.</title>
        <authorList>
            <person name="Svedberg D."/>
            <person name="Winiger R.R."/>
            <person name="Berg A."/>
            <person name="Sharma H."/>
            <person name="Tellgren-Roth C."/>
            <person name="Debrunner-Vossbrinck B.A."/>
            <person name="Vossbrinck C.R."/>
            <person name="Barandun J."/>
        </authorList>
    </citation>
    <scope>NUCLEOTIDE SEQUENCE</scope>
    <source>
        <strain evidence="6">Illinois isolate</strain>
    </source>
</reference>
<feature type="domain" description="Vps41 beta-propeller" evidence="5">
    <location>
        <begin position="57"/>
        <end position="142"/>
    </location>
</feature>
<evidence type="ECO:0000256" key="3">
    <source>
        <dbReference type="ARBA" id="ARBA00022737"/>
    </source>
</evidence>
<keyword evidence="4" id="KW-0539">Nucleus</keyword>
<proteinExistence type="predicted"/>
<dbReference type="InterPro" id="IPR039241">
    <property type="entry name" value="Rrp9-like"/>
</dbReference>
<evidence type="ECO:0000256" key="1">
    <source>
        <dbReference type="ARBA" id="ARBA00004123"/>
    </source>
</evidence>
<dbReference type="AlphaFoldDB" id="A0AAX4JAC7"/>
<keyword evidence="3" id="KW-0677">Repeat</keyword>
<dbReference type="GeneID" id="90540731"/>
<dbReference type="Pfam" id="PF23411">
    <property type="entry name" value="Beta-prop_Vps41"/>
    <property type="match status" value="1"/>
</dbReference>
<dbReference type="SUPFAM" id="SSF50978">
    <property type="entry name" value="WD40 repeat-like"/>
    <property type="match status" value="1"/>
</dbReference>
<dbReference type="SMART" id="SM00320">
    <property type="entry name" value="WD40"/>
    <property type="match status" value="4"/>
</dbReference>